<organism evidence="1 2">
    <name type="scientific">Lasiosphaeria hispida</name>
    <dbReference type="NCBI Taxonomy" id="260671"/>
    <lineage>
        <taxon>Eukaryota</taxon>
        <taxon>Fungi</taxon>
        <taxon>Dikarya</taxon>
        <taxon>Ascomycota</taxon>
        <taxon>Pezizomycotina</taxon>
        <taxon>Sordariomycetes</taxon>
        <taxon>Sordariomycetidae</taxon>
        <taxon>Sordariales</taxon>
        <taxon>Lasiosphaeriaceae</taxon>
        <taxon>Lasiosphaeria</taxon>
    </lineage>
</organism>
<accession>A0AAJ0HJZ9</accession>
<evidence type="ECO:0000313" key="1">
    <source>
        <dbReference type="EMBL" id="KAK3356316.1"/>
    </source>
</evidence>
<reference evidence="1" key="1">
    <citation type="journal article" date="2023" name="Mol. Phylogenet. Evol.">
        <title>Genome-scale phylogeny and comparative genomics of the fungal order Sordariales.</title>
        <authorList>
            <person name="Hensen N."/>
            <person name="Bonometti L."/>
            <person name="Westerberg I."/>
            <person name="Brannstrom I.O."/>
            <person name="Guillou S."/>
            <person name="Cros-Aarteil S."/>
            <person name="Calhoun S."/>
            <person name="Haridas S."/>
            <person name="Kuo A."/>
            <person name="Mondo S."/>
            <person name="Pangilinan J."/>
            <person name="Riley R."/>
            <person name="LaButti K."/>
            <person name="Andreopoulos B."/>
            <person name="Lipzen A."/>
            <person name="Chen C."/>
            <person name="Yan M."/>
            <person name="Daum C."/>
            <person name="Ng V."/>
            <person name="Clum A."/>
            <person name="Steindorff A."/>
            <person name="Ohm R.A."/>
            <person name="Martin F."/>
            <person name="Silar P."/>
            <person name="Natvig D.O."/>
            <person name="Lalanne C."/>
            <person name="Gautier V."/>
            <person name="Ament-Velasquez S.L."/>
            <person name="Kruys A."/>
            <person name="Hutchinson M.I."/>
            <person name="Powell A.J."/>
            <person name="Barry K."/>
            <person name="Miller A.N."/>
            <person name="Grigoriev I.V."/>
            <person name="Debuchy R."/>
            <person name="Gladieux P."/>
            <person name="Hiltunen Thoren M."/>
            <person name="Johannesson H."/>
        </authorList>
    </citation>
    <scope>NUCLEOTIDE SEQUENCE</scope>
    <source>
        <strain evidence="1">CBS 955.72</strain>
    </source>
</reference>
<sequence>MPSQRTRPYNSLRHSYSTHWSTDRNSIQQHIFTRFSDQTLKLEATANGEVMLLQGSQTGCFNHGEALTLLEGKRRFKLIHEGRPVIPDEELGQMVSEALTLQLSLTTEQIGHSKETIIIIMATRQYLCFLSFHIPDAYVKKALHPGFYNNSEDGGPESEDEDEEGGFTTVRGTDWLDLSTKRCRQLAYDNVAAFVDWQLQSQSSSVLTRKLQSKTLDSRVVNGALIAASNPTFANWLASGPLTEYAKMLENHPLHDVWVGSAFIDRVDNPRFFYNFARGEVPADFIEGLITAATDTTQFVRCQDCIGAWEAGVYWFDDCYHDDPEHRACASCDFEVSECCDVTFSDNPPPL</sequence>
<reference evidence="1" key="2">
    <citation type="submission" date="2023-06" db="EMBL/GenBank/DDBJ databases">
        <authorList>
            <consortium name="Lawrence Berkeley National Laboratory"/>
            <person name="Haridas S."/>
            <person name="Hensen N."/>
            <person name="Bonometti L."/>
            <person name="Westerberg I."/>
            <person name="Brannstrom I.O."/>
            <person name="Guillou S."/>
            <person name="Cros-Aarteil S."/>
            <person name="Calhoun S."/>
            <person name="Kuo A."/>
            <person name="Mondo S."/>
            <person name="Pangilinan J."/>
            <person name="Riley R."/>
            <person name="Labutti K."/>
            <person name="Andreopoulos B."/>
            <person name="Lipzen A."/>
            <person name="Chen C."/>
            <person name="Yanf M."/>
            <person name="Daum C."/>
            <person name="Ng V."/>
            <person name="Clum A."/>
            <person name="Steindorff A."/>
            <person name="Ohm R."/>
            <person name="Martin F."/>
            <person name="Silar P."/>
            <person name="Natvig D."/>
            <person name="Lalanne C."/>
            <person name="Gautier V."/>
            <person name="Ament-Velasquez S.L."/>
            <person name="Kruys A."/>
            <person name="Hutchinson M.I."/>
            <person name="Powell A.J."/>
            <person name="Barry K."/>
            <person name="Miller A.N."/>
            <person name="Grigoriev I.V."/>
            <person name="Debuchy R."/>
            <person name="Gladieux P."/>
            <person name="Thoren M.H."/>
            <person name="Johannesson H."/>
        </authorList>
    </citation>
    <scope>NUCLEOTIDE SEQUENCE</scope>
    <source>
        <strain evidence="1">CBS 955.72</strain>
    </source>
</reference>
<proteinExistence type="predicted"/>
<dbReference type="EMBL" id="JAUIQD010000003">
    <property type="protein sequence ID" value="KAK3356316.1"/>
    <property type="molecule type" value="Genomic_DNA"/>
</dbReference>
<evidence type="ECO:0000313" key="2">
    <source>
        <dbReference type="Proteomes" id="UP001275084"/>
    </source>
</evidence>
<dbReference type="Proteomes" id="UP001275084">
    <property type="component" value="Unassembled WGS sequence"/>
</dbReference>
<gene>
    <name evidence="1" type="ORF">B0T25DRAFT_565699</name>
</gene>
<keyword evidence="2" id="KW-1185">Reference proteome</keyword>
<dbReference type="AlphaFoldDB" id="A0AAJ0HJZ9"/>
<name>A0AAJ0HJZ9_9PEZI</name>
<protein>
    <submittedName>
        <fullName evidence="1">Uncharacterized protein</fullName>
    </submittedName>
</protein>
<comment type="caution">
    <text evidence="1">The sequence shown here is derived from an EMBL/GenBank/DDBJ whole genome shotgun (WGS) entry which is preliminary data.</text>
</comment>